<proteinExistence type="predicted"/>
<comment type="caution">
    <text evidence="1">The sequence shown here is derived from an EMBL/GenBank/DDBJ whole genome shotgun (WGS) entry which is preliminary data.</text>
</comment>
<dbReference type="AlphaFoldDB" id="A0A9D1IGC0"/>
<evidence type="ECO:0000313" key="1">
    <source>
        <dbReference type="EMBL" id="HIU36728.1"/>
    </source>
</evidence>
<reference evidence="1" key="1">
    <citation type="submission" date="2020-10" db="EMBL/GenBank/DDBJ databases">
        <authorList>
            <person name="Gilroy R."/>
        </authorList>
    </citation>
    <scope>NUCLEOTIDE SEQUENCE</scope>
    <source>
        <strain evidence="1">7463</strain>
    </source>
</reference>
<sequence length="66" mass="7533">MLEHESAQKIAIEVKSSDRVSKGDFNNIEWFRKICQDQRIQGVLLYAGSEVMEYDNGDVALPIAKF</sequence>
<dbReference type="EMBL" id="DVMY01000012">
    <property type="protein sequence ID" value="HIU36728.1"/>
    <property type="molecule type" value="Genomic_DNA"/>
</dbReference>
<evidence type="ECO:0000313" key="2">
    <source>
        <dbReference type="Proteomes" id="UP000824083"/>
    </source>
</evidence>
<gene>
    <name evidence="1" type="ORF">IAC56_00385</name>
</gene>
<dbReference type="Proteomes" id="UP000824083">
    <property type="component" value="Unassembled WGS sequence"/>
</dbReference>
<accession>A0A9D1IGC0</accession>
<protein>
    <submittedName>
        <fullName evidence="1">Uncharacterized protein</fullName>
    </submittedName>
</protein>
<reference evidence="1" key="2">
    <citation type="journal article" date="2021" name="PeerJ">
        <title>Extensive microbial diversity within the chicken gut microbiome revealed by metagenomics and culture.</title>
        <authorList>
            <person name="Gilroy R."/>
            <person name="Ravi A."/>
            <person name="Getino M."/>
            <person name="Pursley I."/>
            <person name="Horton D.L."/>
            <person name="Alikhan N.F."/>
            <person name="Baker D."/>
            <person name="Gharbi K."/>
            <person name="Hall N."/>
            <person name="Watson M."/>
            <person name="Adriaenssens E.M."/>
            <person name="Foster-Nyarko E."/>
            <person name="Jarju S."/>
            <person name="Secka A."/>
            <person name="Antonio M."/>
            <person name="Oren A."/>
            <person name="Chaudhuri R.R."/>
            <person name="La Ragione R."/>
            <person name="Hildebrand F."/>
            <person name="Pallen M.J."/>
        </authorList>
    </citation>
    <scope>NUCLEOTIDE SEQUENCE</scope>
    <source>
        <strain evidence="1">7463</strain>
    </source>
</reference>
<organism evidence="1 2">
    <name type="scientific">Candidatus Aphodousia faecigallinarum</name>
    <dbReference type="NCBI Taxonomy" id="2840677"/>
    <lineage>
        <taxon>Bacteria</taxon>
        <taxon>Pseudomonadati</taxon>
        <taxon>Pseudomonadota</taxon>
        <taxon>Betaproteobacteria</taxon>
        <taxon>Burkholderiales</taxon>
        <taxon>Sutterellaceae</taxon>
        <taxon>Sutterellaceae incertae sedis</taxon>
        <taxon>Candidatus Aphodousia</taxon>
    </lineage>
</organism>
<name>A0A9D1IGC0_9BURK</name>